<keyword evidence="3" id="KW-1185">Reference proteome</keyword>
<feature type="transmembrane region" description="Helical" evidence="1">
    <location>
        <begin position="30"/>
        <end position="51"/>
    </location>
</feature>
<reference evidence="2 3" key="1">
    <citation type="submission" date="2019-06" db="EMBL/GenBank/DDBJ databases">
        <title>Whole genome shotgun sequence of Streptomyces gardneri NBRC 12865.</title>
        <authorList>
            <person name="Hosoyama A."/>
            <person name="Uohara A."/>
            <person name="Ohji S."/>
            <person name="Ichikawa N."/>
        </authorList>
    </citation>
    <scope>NUCLEOTIDE SEQUENCE [LARGE SCALE GENOMIC DNA]</scope>
    <source>
        <strain evidence="2 3">NBRC 12865</strain>
    </source>
</reference>
<evidence type="ECO:0000256" key="1">
    <source>
        <dbReference type="SAM" id="Phobius"/>
    </source>
</evidence>
<gene>
    <name evidence="2" type="ORF">SGA01_57810</name>
</gene>
<feature type="transmembrane region" description="Helical" evidence="1">
    <location>
        <begin position="63"/>
        <end position="84"/>
    </location>
</feature>
<dbReference type="AlphaFoldDB" id="A0A4Y3RR42"/>
<keyword evidence="1" id="KW-0812">Transmembrane</keyword>
<accession>A0A4Y3RR42</accession>
<sequence>MAFTVLQVIEVPLYFVHDGAPPDSNVLTRIMLSLVVLVLLLGFVTGVRELVRQADPACGWVADLAYGAALAYIAVTFVAHSLQAGEVIAAEEPVDPTITAEGSYLLYGSIGRILTAVFLVAAGYAVVRSGLLFRWAARSAYAIALINLAFVPSLYFGNDTGQFFSANGWGTTATIASLYAYWVLACGIALLRHRNARHYAGRPGSASENRR</sequence>
<feature type="transmembrane region" description="Helical" evidence="1">
    <location>
        <begin position="169"/>
        <end position="191"/>
    </location>
</feature>
<evidence type="ECO:0000313" key="3">
    <source>
        <dbReference type="Proteomes" id="UP000315226"/>
    </source>
</evidence>
<keyword evidence="1" id="KW-1133">Transmembrane helix</keyword>
<name>A0A4Y3RR42_9ACTN</name>
<protein>
    <submittedName>
        <fullName evidence="2">Uncharacterized protein</fullName>
    </submittedName>
</protein>
<feature type="transmembrane region" description="Helical" evidence="1">
    <location>
        <begin position="104"/>
        <end position="127"/>
    </location>
</feature>
<dbReference type="Proteomes" id="UP000315226">
    <property type="component" value="Unassembled WGS sequence"/>
</dbReference>
<organism evidence="2 3">
    <name type="scientific">Streptomyces gardneri</name>
    <dbReference type="NCBI Taxonomy" id="66892"/>
    <lineage>
        <taxon>Bacteria</taxon>
        <taxon>Bacillati</taxon>
        <taxon>Actinomycetota</taxon>
        <taxon>Actinomycetes</taxon>
        <taxon>Kitasatosporales</taxon>
        <taxon>Streptomycetaceae</taxon>
        <taxon>Streptomyces</taxon>
    </lineage>
</organism>
<dbReference type="EMBL" id="BJMN01000040">
    <property type="protein sequence ID" value="GEB60176.1"/>
    <property type="molecule type" value="Genomic_DNA"/>
</dbReference>
<evidence type="ECO:0000313" key="2">
    <source>
        <dbReference type="EMBL" id="GEB60176.1"/>
    </source>
</evidence>
<proteinExistence type="predicted"/>
<comment type="caution">
    <text evidence="2">The sequence shown here is derived from an EMBL/GenBank/DDBJ whole genome shotgun (WGS) entry which is preliminary data.</text>
</comment>
<feature type="transmembrane region" description="Helical" evidence="1">
    <location>
        <begin position="139"/>
        <end position="157"/>
    </location>
</feature>
<keyword evidence="1" id="KW-0472">Membrane</keyword>